<reference evidence="1 2" key="1">
    <citation type="submission" date="2024-05" db="EMBL/GenBank/DDBJ databases">
        <title>A draft genome resource for the thread blight pathogen Marasmius tenuissimus strain MS-2.</title>
        <authorList>
            <person name="Yulfo-Soto G.E."/>
            <person name="Baruah I.K."/>
            <person name="Amoako-Attah I."/>
            <person name="Bukari Y."/>
            <person name="Meinhardt L.W."/>
            <person name="Bailey B.A."/>
            <person name="Cohen S.P."/>
        </authorList>
    </citation>
    <scope>NUCLEOTIDE SEQUENCE [LARGE SCALE GENOMIC DNA]</scope>
    <source>
        <strain evidence="1 2">MS-2</strain>
    </source>
</reference>
<accession>A0ABR2Z8J1</accession>
<keyword evidence="2" id="KW-1185">Reference proteome</keyword>
<gene>
    <name evidence="1" type="ORF">AAF712_015795</name>
</gene>
<organism evidence="1 2">
    <name type="scientific">Marasmius tenuissimus</name>
    <dbReference type="NCBI Taxonomy" id="585030"/>
    <lineage>
        <taxon>Eukaryota</taxon>
        <taxon>Fungi</taxon>
        <taxon>Dikarya</taxon>
        <taxon>Basidiomycota</taxon>
        <taxon>Agaricomycotina</taxon>
        <taxon>Agaricomycetes</taxon>
        <taxon>Agaricomycetidae</taxon>
        <taxon>Agaricales</taxon>
        <taxon>Marasmiineae</taxon>
        <taxon>Marasmiaceae</taxon>
        <taxon>Marasmius</taxon>
    </lineage>
</organism>
<protein>
    <submittedName>
        <fullName evidence="1">Uncharacterized protein</fullName>
    </submittedName>
</protein>
<proteinExistence type="predicted"/>
<comment type="caution">
    <text evidence="1">The sequence shown here is derived from an EMBL/GenBank/DDBJ whole genome shotgun (WGS) entry which is preliminary data.</text>
</comment>
<dbReference type="EMBL" id="JBBXMP010000494">
    <property type="protein sequence ID" value="KAL0057562.1"/>
    <property type="molecule type" value="Genomic_DNA"/>
</dbReference>
<evidence type="ECO:0000313" key="1">
    <source>
        <dbReference type="EMBL" id="KAL0057562.1"/>
    </source>
</evidence>
<evidence type="ECO:0000313" key="2">
    <source>
        <dbReference type="Proteomes" id="UP001437256"/>
    </source>
</evidence>
<dbReference type="Proteomes" id="UP001437256">
    <property type="component" value="Unassembled WGS sequence"/>
</dbReference>
<name>A0ABR2Z8J1_9AGAR</name>
<sequence length="181" mass="20742">MSSLRKRVGLRGNERFWPERWFQPRHICKEAKYVVKMLQRNGAFVWKEPMEGIKFRRQSGRSAGEWNARAKCQLLKRIARYERLRGQSSWSHTMETSVTTPSQSTHASRTVYAIALSVLQYTSICFITSMNANSASVSTIPNANIITATLSNSTRLESRTHLSNRTRLNIAIISFKNRMSG</sequence>